<feature type="domain" description="DUF218" evidence="1">
    <location>
        <begin position="28"/>
        <end position="151"/>
    </location>
</feature>
<dbReference type="Proteomes" id="UP001163687">
    <property type="component" value="Chromosome"/>
</dbReference>
<dbReference type="RefSeq" id="WP_264841733.1">
    <property type="nucleotide sequence ID" value="NZ_AP025628.1"/>
</dbReference>
<reference evidence="2" key="1">
    <citation type="submission" date="2022-03" db="EMBL/GenBank/DDBJ databases">
        <title>Complete genome sequence of Caldinitratiruptor microaerophilus.</title>
        <authorList>
            <person name="Mukaiyama R."/>
            <person name="Nishiyama T."/>
            <person name="Ueda K."/>
        </authorList>
    </citation>
    <scope>NUCLEOTIDE SEQUENCE</scope>
    <source>
        <strain evidence="2">JCM 16183</strain>
    </source>
</reference>
<dbReference type="EMBL" id="AP025628">
    <property type="protein sequence ID" value="BDG61053.1"/>
    <property type="molecule type" value="Genomic_DNA"/>
</dbReference>
<protein>
    <recommendedName>
        <fullName evidence="1">DUF218 domain-containing protein</fullName>
    </recommendedName>
</protein>
<evidence type="ECO:0000313" key="2">
    <source>
        <dbReference type="EMBL" id="BDG61053.1"/>
    </source>
</evidence>
<dbReference type="PANTHER" id="PTHR30336">
    <property type="entry name" value="INNER MEMBRANE PROTEIN, PROBABLE PERMEASE"/>
    <property type="match status" value="1"/>
</dbReference>
<evidence type="ECO:0000259" key="1">
    <source>
        <dbReference type="Pfam" id="PF02698"/>
    </source>
</evidence>
<keyword evidence="3" id="KW-1185">Reference proteome</keyword>
<proteinExistence type="predicted"/>
<dbReference type="Pfam" id="PF02698">
    <property type="entry name" value="DUF218"/>
    <property type="match status" value="1"/>
</dbReference>
<dbReference type="CDD" id="cd06259">
    <property type="entry name" value="YdcF-like"/>
    <property type="match status" value="1"/>
</dbReference>
<accession>A0AA35G942</accession>
<name>A0AA35G942_9FIRM</name>
<evidence type="ECO:0000313" key="3">
    <source>
        <dbReference type="Proteomes" id="UP001163687"/>
    </source>
</evidence>
<dbReference type="AlphaFoldDB" id="A0AA35G942"/>
<dbReference type="GO" id="GO:0005886">
    <property type="term" value="C:plasma membrane"/>
    <property type="evidence" value="ECO:0007669"/>
    <property type="project" value="TreeGrafter"/>
</dbReference>
<gene>
    <name evidence="2" type="ORF">caldi_21430</name>
</gene>
<dbReference type="InterPro" id="IPR014729">
    <property type="entry name" value="Rossmann-like_a/b/a_fold"/>
</dbReference>
<dbReference type="Gene3D" id="3.40.50.620">
    <property type="entry name" value="HUPs"/>
    <property type="match status" value="1"/>
</dbReference>
<dbReference type="InterPro" id="IPR051599">
    <property type="entry name" value="Cell_Envelope_Assoc"/>
</dbReference>
<dbReference type="KEGG" id="cmic:caldi_21430"/>
<sequence>MDQRLYEGMSLREVTEFLFLEDTPQPADLILVFGGKHNERAEKAAELYHQGLAPRVLIVGGDARATQVPEAEALRQHCVALGVPDEAIWTETRSVRTLEHVLAATRIIAERLGWDRVRRILCVSAPAHMRRVKQVLTRHIPEGVEVLCCPDRREDVNRDNWWTTEKGRREVLRELEKVRTYALQGEL</sequence>
<dbReference type="PANTHER" id="PTHR30336:SF20">
    <property type="entry name" value="DUF218 DOMAIN-CONTAINING PROTEIN"/>
    <property type="match status" value="1"/>
</dbReference>
<organism evidence="2 3">
    <name type="scientific">Caldinitratiruptor microaerophilus</name>
    <dbReference type="NCBI Taxonomy" id="671077"/>
    <lineage>
        <taxon>Bacteria</taxon>
        <taxon>Bacillati</taxon>
        <taxon>Bacillota</taxon>
        <taxon>Clostridia</taxon>
        <taxon>Eubacteriales</taxon>
        <taxon>Symbiobacteriaceae</taxon>
        <taxon>Caldinitratiruptor</taxon>
    </lineage>
</organism>
<dbReference type="InterPro" id="IPR003848">
    <property type="entry name" value="DUF218"/>
</dbReference>